<sequence>MNDLGGQPAGPVCLDEHPSTLHEKRVDALQKILSGPRLGVFSSDAMRRAIESNTAEDYKSMLYYDKWIRAVRDLIIEQQLVTAKEIDDRIAELRVRLAKTGKL</sequence>
<dbReference type="InterPro" id="IPR008990">
    <property type="entry name" value="Elect_transpt_acc-like_dom_sf"/>
</dbReference>
<proteinExistence type="predicted"/>
<reference evidence="2" key="1">
    <citation type="submission" date="2021-07" db="EMBL/GenBank/DDBJ databases">
        <title>New genus and species of the family Alcaligenaceae.</title>
        <authorList>
            <person name="Hahn M.W."/>
        </authorList>
    </citation>
    <scope>NUCLEOTIDE SEQUENCE</scope>
    <source>
        <strain evidence="2">LF4-65</strain>
    </source>
</reference>
<dbReference type="Gene3D" id="1.10.472.20">
    <property type="entry name" value="Nitrile hydratase, beta subunit"/>
    <property type="match status" value="1"/>
</dbReference>
<dbReference type="InterPro" id="IPR049054">
    <property type="entry name" value="CN_hydtase_beta-like_N"/>
</dbReference>
<dbReference type="Proteomes" id="UP000739565">
    <property type="component" value="Unassembled WGS sequence"/>
</dbReference>
<evidence type="ECO:0000313" key="3">
    <source>
        <dbReference type="Proteomes" id="UP000739565"/>
    </source>
</evidence>
<protein>
    <submittedName>
        <fullName evidence="2">Nitrile hydratase subunit beta</fullName>
    </submittedName>
</protein>
<evidence type="ECO:0000259" key="1">
    <source>
        <dbReference type="Pfam" id="PF21006"/>
    </source>
</evidence>
<dbReference type="SUPFAM" id="SSF50090">
    <property type="entry name" value="Electron transport accessory proteins"/>
    <property type="match status" value="1"/>
</dbReference>
<accession>A0A953N8Z5</accession>
<organism evidence="2 3">
    <name type="scientific">Zwartia hollandica</name>
    <dbReference type="NCBI Taxonomy" id="324606"/>
    <lineage>
        <taxon>Bacteria</taxon>
        <taxon>Pseudomonadati</taxon>
        <taxon>Pseudomonadota</taxon>
        <taxon>Betaproteobacteria</taxon>
        <taxon>Burkholderiales</taxon>
        <taxon>Alcaligenaceae</taxon>
        <taxon>Zwartia</taxon>
    </lineage>
</organism>
<keyword evidence="3" id="KW-1185">Reference proteome</keyword>
<dbReference type="Pfam" id="PF21006">
    <property type="entry name" value="NHase_beta_N"/>
    <property type="match status" value="1"/>
</dbReference>
<comment type="caution">
    <text evidence="2">The sequence shown here is derived from an EMBL/GenBank/DDBJ whole genome shotgun (WGS) entry which is preliminary data.</text>
</comment>
<dbReference type="InterPro" id="IPR042262">
    <property type="entry name" value="CN_hydtase_beta_C"/>
</dbReference>
<name>A0A953N8Z5_9BURK</name>
<gene>
    <name evidence="2" type="ORF">KZZ10_08795</name>
</gene>
<dbReference type="EMBL" id="JAHXRI010000007">
    <property type="protein sequence ID" value="MBZ1350740.1"/>
    <property type="molecule type" value="Genomic_DNA"/>
</dbReference>
<feature type="domain" description="Nitrile hydratase beta subunit-like N-terminal" evidence="1">
    <location>
        <begin position="2"/>
        <end position="93"/>
    </location>
</feature>
<dbReference type="RefSeq" id="WP_259661151.1">
    <property type="nucleotide sequence ID" value="NZ_JAHXRI010000007.1"/>
</dbReference>
<evidence type="ECO:0000313" key="2">
    <source>
        <dbReference type="EMBL" id="MBZ1350740.1"/>
    </source>
</evidence>
<dbReference type="AlphaFoldDB" id="A0A953N8Z5"/>